<evidence type="ECO:0000313" key="14">
    <source>
        <dbReference type="EMBL" id="SPT68727.1"/>
    </source>
</evidence>
<keyword evidence="5" id="KW-0004">4Fe-4S</keyword>
<proteinExistence type="predicted"/>
<sequence length="356" mass="39130">MAVHMIEGVSIPESFDLPVMPTKEDLKKDEELFDRALECLKKHDAFLIAHYYTSETMQRLAEASGGFIGDSLEMAREGRDSDKQTLAVAGVRFMGETAKILSPQKKVVMPSLKAECSLDLCCSADDLARVKEQYPNATVVAYANTSAAVKAQADWIVTSSLAVELADYLKGRNEEILWLPDRHLGSYIANNAKTAIHCWPGRCIVHDAFESNALSFVKKDNPDALILVHPEAPQSVVAMADFVGSTSQILNYAKASDATKLIIATERNIFYKIKQACPDKILIEAPVASLSGHCISCANCPWMALNSLESLIDALENSAGHELFVPEDIRVQATKPLERMLNFSKALKEGRLDNNL</sequence>
<dbReference type="EMBL" id="UAPV01000001">
    <property type="protein sequence ID" value="SPT68727.1"/>
    <property type="molecule type" value="Genomic_DNA"/>
</dbReference>
<keyword evidence="7 14" id="KW-0808">Transferase</keyword>
<dbReference type="InterPro" id="IPR036094">
    <property type="entry name" value="NadA_sf"/>
</dbReference>
<evidence type="ECO:0000256" key="2">
    <source>
        <dbReference type="ARBA" id="ARBA00003791"/>
    </source>
</evidence>
<dbReference type="AlphaFoldDB" id="A0A2X0WED6"/>
<keyword evidence="8" id="KW-0479">Metal-binding</keyword>
<dbReference type="GO" id="GO:0034628">
    <property type="term" value="P:'de novo' NAD+ biosynthetic process from L-aspartate"/>
    <property type="evidence" value="ECO:0007669"/>
    <property type="project" value="TreeGrafter"/>
</dbReference>
<keyword evidence="6" id="KW-0662">Pyridine nucleotide biosynthesis</keyword>
<dbReference type="NCBIfam" id="TIGR00550">
    <property type="entry name" value="nadA"/>
    <property type="match status" value="1"/>
</dbReference>
<evidence type="ECO:0000256" key="8">
    <source>
        <dbReference type="ARBA" id="ARBA00022723"/>
    </source>
</evidence>
<evidence type="ECO:0000313" key="15">
    <source>
        <dbReference type="Proteomes" id="UP000250086"/>
    </source>
</evidence>
<evidence type="ECO:0000256" key="3">
    <source>
        <dbReference type="ARBA" id="ARBA00005065"/>
    </source>
</evidence>
<evidence type="ECO:0000256" key="10">
    <source>
        <dbReference type="ARBA" id="ARBA00023014"/>
    </source>
</evidence>
<comment type="cofactor">
    <cofactor evidence="1">
        <name>[4Fe-4S] cluster</name>
        <dbReference type="ChEBI" id="CHEBI:49883"/>
    </cofactor>
</comment>
<dbReference type="Pfam" id="PF02445">
    <property type="entry name" value="NadA"/>
    <property type="match status" value="1"/>
</dbReference>
<keyword evidence="10" id="KW-0411">Iron-sulfur</keyword>
<dbReference type="UniPathway" id="UPA00253">
    <property type="reaction ID" value="UER00327"/>
</dbReference>
<comment type="catalytic activity">
    <reaction evidence="11">
        <text>iminosuccinate + dihydroxyacetone phosphate = quinolinate + phosphate + 2 H2O + H(+)</text>
        <dbReference type="Rhea" id="RHEA:25888"/>
        <dbReference type="ChEBI" id="CHEBI:15377"/>
        <dbReference type="ChEBI" id="CHEBI:15378"/>
        <dbReference type="ChEBI" id="CHEBI:29959"/>
        <dbReference type="ChEBI" id="CHEBI:43474"/>
        <dbReference type="ChEBI" id="CHEBI:57642"/>
        <dbReference type="ChEBI" id="CHEBI:77875"/>
        <dbReference type="EC" id="2.5.1.72"/>
    </reaction>
    <physiologicalReaction direction="left-to-right" evidence="11">
        <dbReference type="Rhea" id="RHEA:25889"/>
    </physiologicalReaction>
</comment>
<evidence type="ECO:0000256" key="11">
    <source>
        <dbReference type="ARBA" id="ARBA00050125"/>
    </source>
</evidence>
<organism evidence="14 15">
    <name type="scientific">Anaerobiospirillum thomasii</name>
    <dbReference type="NCBI Taxonomy" id="179995"/>
    <lineage>
        <taxon>Bacteria</taxon>
        <taxon>Pseudomonadati</taxon>
        <taxon>Pseudomonadota</taxon>
        <taxon>Gammaproteobacteria</taxon>
        <taxon>Aeromonadales</taxon>
        <taxon>Succinivibrionaceae</taxon>
        <taxon>Anaerobiospirillum</taxon>
    </lineage>
</organism>
<dbReference type="GO" id="GO:0051539">
    <property type="term" value="F:4 iron, 4 sulfur cluster binding"/>
    <property type="evidence" value="ECO:0007669"/>
    <property type="project" value="UniProtKB-KW"/>
</dbReference>
<evidence type="ECO:0000256" key="13">
    <source>
        <dbReference type="NCBIfam" id="TIGR00550"/>
    </source>
</evidence>
<keyword evidence="15" id="KW-1185">Reference proteome</keyword>
<gene>
    <name evidence="14" type="primary">nadA</name>
    <name evidence="14" type="ORF">NCTC13093_00069</name>
</gene>
<evidence type="ECO:0000256" key="7">
    <source>
        <dbReference type="ARBA" id="ARBA00022679"/>
    </source>
</evidence>
<dbReference type="FunFam" id="3.40.50.10800:FF:000001">
    <property type="entry name" value="Quinolinate synthase A"/>
    <property type="match status" value="1"/>
</dbReference>
<dbReference type="RefSeq" id="WP_113742957.1">
    <property type="nucleotide sequence ID" value="NZ_UAPV01000001.1"/>
</dbReference>
<evidence type="ECO:0000256" key="5">
    <source>
        <dbReference type="ARBA" id="ARBA00022485"/>
    </source>
</evidence>
<dbReference type="Proteomes" id="UP000250086">
    <property type="component" value="Unassembled WGS sequence"/>
</dbReference>
<protein>
    <recommendedName>
        <fullName evidence="12 13">Quinolinate synthase</fullName>
        <ecNumber evidence="4 13">2.5.1.72</ecNumber>
    </recommendedName>
</protein>
<dbReference type="EC" id="2.5.1.72" evidence="4 13"/>
<dbReference type="SUPFAM" id="SSF142754">
    <property type="entry name" value="NadA-like"/>
    <property type="match status" value="1"/>
</dbReference>
<comment type="function">
    <text evidence="2">Catalyzes the condensation of iminoaspartate with dihydroxyacetone phosphate to form quinolinate.</text>
</comment>
<dbReference type="Gene3D" id="3.40.50.10800">
    <property type="entry name" value="NadA-like"/>
    <property type="match status" value="3"/>
</dbReference>
<dbReference type="GO" id="GO:0005829">
    <property type="term" value="C:cytosol"/>
    <property type="evidence" value="ECO:0007669"/>
    <property type="project" value="TreeGrafter"/>
</dbReference>
<accession>A0A2X0WED6</accession>
<name>A0A2X0WED6_9GAMM</name>
<dbReference type="NCBIfam" id="NF006878">
    <property type="entry name" value="PRK09375.1-2"/>
    <property type="match status" value="1"/>
</dbReference>
<reference evidence="14 15" key="1">
    <citation type="submission" date="2018-06" db="EMBL/GenBank/DDBJ databases">
        <authorList>
            <consortium name="Pathogen Informatics"/>
            <person name="Doyle S."/>
        </authorList>
    </citation>
    <scope>NUCLEOTIDE SEQUENCE [LARGE SCALE GENOMIC DNA]</scope>
    <source>
        <strain evidence="14 15">NCTC13093</strain>
    </source>
</reference>
<evidence type="ECO:0000256" key="4">
    <source>
        <dbReference type="ARBA" id="ARBA00012669"/>
    </source>
</evidence>
<evidence type="ECO:0000256" key="1">
    <source>
        <dbReference type="ARBA" id="ARBA00001966"/>
    </source>
</evidence>
<dbReference type="PANTHER" id="PTHR30573:SF0">
    <property type="entry name" value="QUINOLINATE SYNTHASE, CHLOROPLASTIC"/>
    <property type="match status" value="1"/>
</dbReference>
<dbReference type="GO" id="GO:0046872">
    <property type="term" value="F:metal ion binding"/>
    <property type="evidence" value="ECO:0007669"/>
    <property type="project" value="UniProtKB-KW"/>
</dbReference>
<evidence type="ECO:0000256" key="9">
    <source>
        <dbReference type="ARBA" id="ARBA00023004"/>
    </source>
</evidence>
<evidence type="ECO:0000256" key="12">
    <source>
        <dbReference type="ARBA" id="ARBA00073059"/>
    </source>
</evidence>
<keyword evidence="9" id="KW-0408">Iron</keyword>
<comment type="pathway">
    <text evidence="3">Cofactor biosynthesis; NAD(+) biosynthesis; quinolinate from iminoaspartate: step 1/1.</text>
</comment>
<dbReference type="InterPro" id="IPR003473">
    <property type="entry name" value="NadA"/>
</dbReference>
<evidence type="ECO:0000256" key="6">
    <source>
        <dbReference type="ARBA" id="ARBA00022642"/>
    </source>
</evidence>
<dbReference type="GO" id="GO:0008987">
    <property type="term" value="F:quinolinate synthetase A activity"/>
    <property type="evidence" value="ECO:0007669"/>
    <property type="project" value="UniProtKB-UniRule"/>
</dbReference>
<dbReference type="PANTHER" id="PTHR30573">
    <property type="entry name" value="QUINOLINATE SYNTHETASE A"/>
    <property type="match status" value="1"/>
</dbReference>